<dbReference type="PANTHER" id="PTHR30137">
    <property type="entry name" value="LUCIFERASE-LIKE MONOOXYGENASE"/>
    <property type="match status" value="1"/>
</dbReference>
<dbReference type="InterPro" id="IPR036661">
    <property type="entry name" value="Luciferase-like_sf"/>
</dbReference>
<dbReference type="Proteomes" id="UP000502756">
    <property type="component" value="Chromosome"/>
</dbReference>
<dbReference type="Gene3D" id="3.20.20.30">
    <property type="entry name" value="Luciferase-like domain"/>
    <property type="match status" value="1"/>
</dbReference>
<dbReference type="RefSeq" id="WP_171740714.1">
    <property type="nucleotide sequence ID" value="NZ_CP053435.1"/>
</dbReference>
<dbReference type="PANTHER" id="PTHR30137:SF8">
    <property type="entry name" value="BLR5498 PROTEIN"/>
    <property type="match status" value="1"/>
</dbReference>
<sequence length="351" mass="38532">MELGISSFGDVKPDDVSGGAVNAHQRMQQLLEEIKLADEVGLDVFALGEHHRPDFVISAPEVVLAAAASLTKRIRLSSAVTVLSSADPVRVFQNFATLDLLSGGRAEIMAGRGSFIESFPLFGYDLNDYDELFTEKLELLLAINRQEVVSWQGKHRAAIPNLGVYPRPLQASLPIWLAVGGTPASAVRAGQLNLPMTVALLGGTPDRFVPLVNLYRQSARQAGHDISQLPLAINSHFYVADTSQQAANEFFPSYQVLMNRVGRERGWPPLGREQFEYLRQYGPLLVGSPQQIIDKILHFHELFQNTRYLAQVLGGPLTDHAKNLHAIELFGTKVAPAVRKALQPAQADVNK</sequence>
<keyword evidence="1" id="KW-0560">Oxidoreductase</keyword>
<evidence type="ECO:0000313" key="4">
    <source>
        <dbReference type="EMBL" id="QJW90869.1"/>
    </source>
</evidence>
<dbReference type="GO" id="GO:0016705">
    <property type="term" value="F:oxidoreductase activity, acting on paired donors, with incorporation or reduction of molecular oxygen"/>
    <property type="evidence" value="ECO:0007669"/>
    <property type="project" value="InterPro"/>
</dbReference>
<name>A0A6M5YA57_9BACT</name>
<protein>
    <submittedName>
        <fullName evidence="4">LLM class flavin-dependent oxidoreductase</fullName>
    </submittedName>
</protein>
<dbReference type="GO" id="GO:0004497">
    <property type="term" value="F:monooxygenase activity"/>
    <property type="evidence" value="ECO:0007669"/>
    <property type="project" value="UniProtKB-KW"/>
</dbReference>
<keyword evidence="5" id="KW-1185">Reference proteome</keyword>
<dbReference type="InterPro" id="IPR050766">
    <property type="entry name" value="Bact_Lucif_Oxidored"/>
</dbReference>
<evidence type="ECO:0000256" key="2">
    <source>
        <dbReference type="ARBA" id="ARBA00023033"/>
    </source>
</evidence>
<evidence type="ECO:0000259" key="3">
    <source>
        <dbReference type="Pfam" id="PF00296"/>
    </source>
</evidence>
<dbReference type="InterPro" id="IPR011251">
    <property type="entry name" value="Luciferase-like_dom"/>
</dbReference>
<evidence type="ECO:0000256" key="1">
    <source>
        <dbReference type="ARBA" id="ARBA00023002"/>
    </source>
</evidence>
<reference evidence="4 5" key="1">
    <citation type="submission" date="2020-05" db="EMBL/GenBank/DDBJ databases">
        <title>Genome sequencing of Spirosoma sp. TS118.</title>
        <authorList>
            <person name="Lee J.-H."/>
            <person name="Jeong S."/>
            <person name="Zhao L."/>
            <person name="Jung J.-H."/>
            <person name="Kim M.-K."/>
            <person name="Lim S."/>
        </authorList>
    </citation>
    <scope>NUCLEOTIDE SEQUENCE [LARGE SCALE GENOMIC DNA]</scope>
    <source>
        <strain evidence="4 5">TS118</strain>
    </source>
</reference>
<accession>A0A6M5YA57</accession>
<gene>
    <name evidence="4" type="ORF">HNV11_16530</name>
</gene>
<dbReference type="Pfam" id="PF00296">
    <property type="entry name" value="Bac_luciferase"/>
    <property type="match status" value="1"/>
</dbReference>
<dbReference type="EMBL" id="CP053435">
    <property type="protein sequence ID" value="QJW90869.1"/>
    <property type="molecule type" value="Genomic_DNA"/>
</dbReference>
<dbReference type="InterPro" id="IPR022290">
    <property type="entry name" value="LLM_Atu2307-like"/>
</dbReference>
<keyword evidence="2" id="KW-0503">Monooxygenase</keyword>
<dbReference type="SUPFAM" id="SSF51679">
    <property type="entry name" value="Bacterial luciferase-like"/>
    <property type="match status" value="1"/>
</dbReference>
<dbReference type="KEGG" id="stae:HNV11_16530"/>
<organism evidence="4 5">
    <name type="scientific">Spirosoma taeanense</name>
    <dbReference type="NCBI Taxonomy" id="2735870"/>
    <lineage>
        <taxon>Bacteria</taxon>
        <taxon>Pseudomonadati</taxon>
        <taxon>Bacteroidota</taxon>
        <taxon>Cytophagia</taxon>
        <taxon>Cytophagales</taxon>
        <taxon>Cytophagaceae</taxon>
        <taxon>Spirosoma</taxon>
    </lineage>
</organism>
<feature type="domain" description="Luciferase-like" evidence="3">
    <location>
        <begin position="1"/>
        <end position="302"/>
    </location>
</feature>
<proteinExistence type="predicted"/>
<dbReference type="NCBIfam" id="TIGR03858">
    <property type="entry name" value="LLM_2I7G"/>
    <property type="match status" value="1"/>
</dbReference>
<dbReference type="AlphaFoldDB" id="A0A6M5YA57"/>
<dbReference type="GO" id="GO:0005829">
    <property type="term" value="C:cytosol"/>
    <property type="evidence" value="ECO:0007669"/>
    <property type="project" value="TreeGrafter"/>
</dbReference>
<evidence type="ECO:0000313" key="5">
    <source>
        <dbReference type="Proteomes" id="UP000502756"/>
    </source>
</evidence>